<dbReference type="SUPFAM" id="SSF63829">
    <property type="entry name" value="Calcium-dependent phosphotriesterase"/>
    <property type="match status" value="2"/>
</dbReference>
<dbReference type="STRING" id="478744.SAMN05444359_104163"/>
<accession>A0A1H9CDV1</accession>
<keyword evidence="2" id="KW-0732">Signal</keyword>
<dbReference type="OrthoDB" id="799853at2"/>
<dbReference type="AlphaFoldDB" id="A0A1H9CDV1"/>
<evidence type="ECO:0000313" key="3">
    <source>
        <dbReference type="EMBL" id="SEP99366.1"/>
    </source>
</evidence>
<reference evidence="4" key="1">
    <citation type="submission" date="2016-10" db="EMBL/GenBank/DDBJ databases">
        <authorList>
            <person name="Varghese N."/>
            <person name="Submissions S."/>
        </authorList>
    </citation>
    <scope>NUCLEOTIDE SEQUENCE [LARGE SCALE GENOMIC DNA]</scope>
    <source>
        <strain evidence="4">DSM 24740</strain>
    </source>
</reference>
<feature type="signal peptide" evidence="2">
    <location>
        <begin position="1"/>
        <end position="24"/>
    </location>
</feature>
<gene>
    <name evidence="3" type="ORF">SAMN05444359_104163</name>
</gene>
<protein>
    <submittedName>
        <fullName evidence="3">Two component regulator propeller</fullName>
    </submittedName>
</protein>
<dbReference type="InterPro" id="IPR011110">
    <property type="entry name" value="Reg_prop"/>
</dbReference>
<proteinExistence type="predicted"/>
<dbReference type="Pfam" id="PF07494">
    <property type="entry name" value="Reg_prop"/>
    <property type="match status" value="4"/>
</dbReference>
<name>A0A1H9CDV1_9BACT</name>
<evidence type="ECO:0000256" key="1">
    <source>
        <dbReference type="ARBA" id="ARBA00022553"/>
    </source>
</evidence>
<dbReference type="Gene3D" id="2.130.10.10">
    <property type="entry name" value="YVTN repeat-like/Quinoprotein amine dehydrogenase"/>
    <property type="match status" value="2"/>
</dbReference>
<organism evidence="3 4">
    <name type="scientific">Neolewinella agarilytica</name>
    <dbReference type="NCBI Taxonomy" id="478744"/>
    <lineage>
        <taxon>Bacteria</taxon>
        <taxon>Pseudomonadati</taxon>
        <taxon>Bacteroidota</taxon>
        <taxon>Saprospiria</taxon>
        <taxon>Saprospirales</taxon>
        <taxon>Lewinellaceae</taxon>
        <taxon>Neolewinella</taxon>
    </lineage>
</organism>
<dbReference type="PANTHER" id="PTHR43547:SF2">
    <property type="entry name" value="HYBRID SIGNAL TRANSDUCTION HISTIDINE KINASE C"/>
    <property type="match status" value="1"/>
</dbReference>
<dbReference type="Proteomes" id="UP000199021">
    <property type="component" value="Unassembled WGS sequence"/>
</dbReference>
<dbReference type="GO" id="GO:0000155">
    <property type="term" value="F:phosphorelay sensor kinase activity"/>
    <property type="evidence" value="ECO:0007669"/>
    <property type="project" value="TreeGrafter"/>
</dbReference>
<sequence length="360" mass="40497">MNATTFFRSTLLLLLLISLTTCQGQEKKPVSRKVTVAKQTARQDFDPYFSPSTTTSPKQGPKSITRNIIQTRSGDIWLATWEGIIRYDGGSFTNFTDQNALRKFHVFSALEDRDGNLWFGTIGAGIYRYDGKKFTNITKEDGLAGDKLGCFFQDRSGKIWIGTLGGGISIYDGTSYRNLNTDNGLLSNDINSILEDRSGKIWIASGTLFTYDGETFTQIQKDNHQLIPSLANKEAKSFYNVRQVIEDRKGNIWFGGNDGLWRYGTDGRFVQFDKQFTGYILEDRAGNIWTSAEAGENQEWRISRYAADDLEGDTASPAIILQQQNMFFGITEDSEGGIWVGSLRGVGRYDGTAFDWFREE</sequence>
<keyword evidence="4" id="KW-1185">Reference proteome</keyword>
<dbReference type="InParanoid" id="A0A1H9CDV1"/>
<dbReference type="EMBL" id="FOFB01000004">
    <property type="protein sequence ID" value="SEP99366.1"/>
    <property type="molecule type" value="Genomic_DNA"/>
</dbReference>
<evidence type="ECO:0000256" key="2">
    <source>
        <dbReference type="SAM" id="SignalP"/>
    </source>
</evidence>
<evidence type="ECO:0000313" key="4">
    <source>
        <dbReference type="Proteomes" id="UP000199021"/>
    </source>
</evidence>
<keyword evidence="1" id="KW-0597">Phosphoprotein</keyword>
<dbReference type="InterPro" id="IPR015943">
    <property type="entry name" value="WD40/YVTN_repeat-like_dom_sf"/>
</dbReference>
<dbReference type="PANTHER" id="PTHR43547">
    <property type="entry name" value="TWO-COMPONENT HISTIDINE KINASE"/>
    <property type="match status" value="1"/>
</dbReference>
<feature type="chain" id="PRO_5011503218" evidence="2">
    <location>
        <begin position="25"/>
        <end position="360"/>
    </location>
</feature>
<dbReference type="RefSeq" id="WP_090166074.1">
    <property type="nucleotide sequence ID" value="NZ_FOFB01000004.1"/>
</dbReference>